<evidence type="ECO:0000256" key="2">
    <source>
        <dbReference type="ARBA" id="ARBA00012695"/>
    </source>
</evidence>
<reference evidence="8 9" key="1">
    <citation type="submission" date="2018-05" db="EMBL/GenBank/DDBJ databases">
        <title>Genome sequencing and assembly of the regulated plant pathogen Lachnellula willkommii and related sister species for the development of diagnostic species identification markers.</title>
        <authorList>
            <person name="Giroux E."/>
            <person name="Bilodeau G."/>
        </authorList>
    </citation>
    <scope>NUCLEOTIDE SEQUENCE [LARGE SCALE GENOMIC DNA]</scope>
    <source>
        <strain evidence="8 9">CBS 172.35</strain>
    </source>
</reference>
<evidence type="ECO:0000313" key="8">
    <source>
        <dbReference type="EMBL" id="TVY91110.1"/>
    </source>
</evidence>
<keyword evidence="9" id="KW-1185">Reference proteome</keyword>
<protein>
    <recommendedName>
        <fullName evidence="2 5">Proline dehydrogenase</fullName>
        <ecNumber evidence="2 5">1.5.5.2</ecNumber>
    </recommendedName>
</protein>
<feature type="compositionally biased region" description="Polar residues" evidence="6">
    <location>
        <begin position="1"/>
        <end position="20"/>
    </location>
</feature>
<dbReference type="Proteomes" id="UP000315522">
    <property type="component" value="Unassembled WGS sequence"/>
</dbReference>
<accession>A0A559MDR6</accession>
<gene>
    <name evidence="8" type="primary">SPCC70.03c</name>
    <name evidence="8" type="ORF">LAWI1_G007254</name>
</gene>
<comment type="caution">
    <text evidence="8">The sequence shown here is derived from an EMBL/GenBank/DDBJ whole genome shotgun (WGS) entry which is preliminary data.</text>
</comment>
<dbReference type="GO" id="GO:0010133">
    <property type="term" value="P:L-proline catabolic process to L-glutamate"/>
    <property type="evidence" value="ECO:0007669"/>
    <property type="project" value="TreeGrafter"/>
</dbReference>
<dbReference type="EC" id="1.5.5.2" evidence="2 5"/>
<feature type="compositionally biased region" description="Low complexity" evidence="6">
    <location>
        <begin position="22"/>
        <end position="45"/>
    </location>
</feature>
<dbReference type="Gene3D" id="3.20.20.220">
    <property type="match status" value="1"/>
</dbReference>
<dbReference type="InterPro" id="IPR015659">
    <property type="entry name" value="Proline_oxidase"/>
</dbReference>
<comment type="cofactor">
    <cofactor evidence="5">
        <name>FAD</name>
        <dbReference type="ChEBI" id="CHEBI:57692"/>
    </cofactor>
</comment>
<keyword evidence="3 5" id="KW-0560">Oxidoreductase</keyword>
<keyword evidence="5" id="KW-0274">FAD</keyword>
<dbReference type="InterPro" id="IPR002872">
    <property type="entry name" value="Proline_DH_dom"/>
</dbReference>
<dbReference type="GO" id="GO:0005739">
    <property type="term" value="C:mitochondrion"/>
    <property type="evidence" value="ECO:0007669"/>
    <property type="project" value="TreeGrafter"/>
</dbReference>
<organism evidence="8 9">
    <name type="scientific">Lachnellula willkommii</name>
    <dbReference type="NCBI Taxonomy" id="215461"/>
    <lineage>
        <taxon>Eukaryota</taxon>
        <taxon>Fungi</taxon>
        <taxon>Dikarya</taxon>
        <taxon>Ascomycota</taxon>
        <taxon>Pezizomycotina</taxon>
        <taxon>Leotiomycetes</taxon>
        <taxon>Helotiales</taxon>
        <taxon>Lachnaceae</taxon>
        <taxon>Lachnellula</taxon>
    </lineage>
</organism>
<dbReference type="GO" id="GO:0071949">
    <property type="term" value="F:FAD binding"/>
    <property type="evidence" value="ECO:0007669"/>
    <property type="project" value="TreeGrafter"/>
</dbReference>
<comment type="catalytic activity">
    <reaction evidence="5">
        <text>L-proline + a quinone = (S)-1-pyrroline-5-carboxylate + a quinol + H(+)</text>
        <dbReference type="Rhea" id="RHEA:23784"/>
        <dbReference type="ChEBI" id="CHEBI:15378"/>
        <dbReference type="ChEBI" id="CHEBI:17388"/>
        <dbReference type="ChEBI" id="CHEBI:24646"/>
        <dbReference type="ChEBI" id="CHEBI:60039"/>
        <dbReference type="ChEBI" id="CHEBI:132124"/>
        <dbReference type="EC" id="1.5.5.2"/>
    </reaction>
</comment>
<sequence>VRCHSSGTSPRQSPSPSHNKQAAGKVSASASAPASTSASASASESDLVSHHLAAAPTSPTTPTTLATMPPRVPIPPLSILPLTSIVRSLVITTISSTRLLTPSLAALSIIAHAQGPILSPERNRYLRYLIKKTIYKQFCAGENDAEVKQTVNGLLKLGYKGVILGYAKEVVMNESQAGKLNESHAGKLESSGDNDAAKACIRNEINPWAQGTLRTVQMTSPGDFVGLKFTGAGSQALFDLSKKTGPSAALKEAIDSICDLAAARDVRLLFDAEQQAVQAGIDAWTLRYMREYNGKTPGKAVVYGTYQAYLKATPSILASHLAAARKDGFTLGVKLVRGAYLGSDPRHLIHDTKAETDDCYDSISASLARRSYGSVLKPAPGETEFPPVDVVLAGHNHTSVRKIRALRDEQAKNGGEQIDLVYAQLQGMADEVSCDLVLAGRVNAGETKVDIPKAYKYLVWGTTGECMKYLLRRAQENKDAAQRTRDGRKAHGKELRRRIKAVFGFGPRF</sequence>
<dbReference type="Pfam" id="PF01619">
    <property type="entry name" value="Pro_dh"/>
    <property type="match status" value="1"/>
</dbReference>
<dbReference type="EMBL" id="QGML01000644">
    <property type="protein sequence ID" value="TVY91110.1"/>
    <property type="molecule type" value="Genomic_DNA"/>
</dbReference>
<evidence type="ECO:0000259" key="7">
    <source>
        <dbReference type="Pfam" id="PF01619"/>
    </source>
</evidence>
<dbReference type="FunFam" id="3.20.20.220:FF:000013">
    <property type="entry name" value="Proline dehydrogenase"/>
    <property type="match status" value="1"/>
</dbReference>
<dbReference type="GO" id="GO:0004657">
    <property type="term" value="F:proline dehydrogenase activity"/>
    <property type="evidence" value="ECO:0007669"/>
    <property type="project" value="UniProtKB-EC"/>
</dbReference>
<dbReference type="AlphaFoldDB" id="A0A559MDR6"/>
<evidence type="ECO:0000313" key="9">
    <source>
        <dbReference type="Proteomes" id="UP000315522"/>
    </source>
</evidence>
<feature type="non-terminal residue" evidence="8">
    <location>
        <position position="1"/>
    </location>
</feature>
<keyword evidence="5" id="KW-0285">Flavoprotein</keyword>
<dbReference type="InterPro" id="IPR029041">
    <property type="entry name" value="FAD-linked_oxidoreductase-like"/>
</dbReference>
<keyword evidence="4 5" id="KW-0642">Proline metabolism</keyword>
<feature type="non-terminal residue" evidence="8">
    <location>
        <position position="509"/>
    </location>
</feature>
<dbReference type="PANTHER" id="PTHR13914:SF30">
    <property type="entry name" value="PROLINE DEHYDROGENASE"/>
    <property type="match status" value="1"/>
</dbReference>
<feature type="domain" description="Proline dehydrogenase" evidence="7">
    <location>
        <begin position="148"/>
        <end position="485"/>
    </location>
</feature>
<dbReference type="SUPFAM" id="SSF51730">
    <property type="entry name" value="FAD-linked oxidoreductase"/>
    <property type="match status" value="1"/>
</dbReference>
<evidence type="ECO:0000256" key="6">
    <source>
        <dbReference type="SAM" id="MobiDB-lite"/>
    </source>
</evidence>
<evidence type="ECO:0000256" key="5">
    <source>
        <dbReference type="RuleBase" id="RU364054"/>
    </source>
</evidence>
<evidence type="ECO:0000256" key="1">
    <source>
        <dbReference type="ARBA" id="ARBA00005869"/>
    </source>
</evidence>
<evidence type="ECO:0000256" key="3">
    <source>
        <dbReference type="ARBA" id="ARBA00023002"/>
    </source>
</evidence>
<dbReference type="PANTHER" id="PTHR13914">
    <property type="entry name" value="PROLINE OXIDASE"/>
    <property type="match status" value="1"/>
</dbReference>
<name>A0A559MDR6_9HELO</name>
<comment type="function">
    <text evidence="5">Converts proline to delta-1-pyrroline-5-carboxylate.</text>
</comment>
<comment type="similarity">
    <text evidence="1 5">Belongs to the proline oxidase family.</text>
</comment>
<feature type="region of interest" description="Disordered" evidence="6">
    <location>
        <begin position="1"/>
        <end position="48"/>
    </location>
</feature>
<evidence type="ECO:0000256" key="4">
    <source>
        <dbReference type="ARBA" id="ARBA00023062"/>
    </source>
</evidence>
<proteinExistence type="inferred from homology"/>